<dbReference type="Pfam" id="PF06996">
    <property type="entry name" value="T6SS_TssG"/>
    <property type="match status" value="1"/>
</dbReference>
<evidence type="ECO:0000313" key="2">
    <source>
        <dbReference type="Proteomes" id="UP000032568"/>
    </source>
</evidence>
<sequence>MSIDALIKDPSAFDFYQAVYTLQRQLAGEKQQFRKVGFDSLPKHELIRFKSEQHLGFPGQAIAAIKQAGTDEQDNISVDMLVSFMGLTGPSGILPRHYSELILQRLKFKDTGMRDFYDVFNHRLISLFYRAWEKYRFAINFQNANCQRENGSKNNDKSQSDPFSQVLARLSGGEGVNQYYAGLFSKKIRSSDGLQQILSEFTRAKVRIEQFQGKWQYLPGSEQTRLGSRQQPEGQYARLGLDASIGSRVWDINSSIAIHLTPEAGQAVKDFLPGESSAELVKQVIKRYLGNAVKVKILLHIKQRDVPPVQLSGAGVPLGMGCGLLSRAEKENKPCTLSLS</sequence>
<dbReference type="InterPro" id="IPR010732">
    <property type="entry name" value="T6SS_TssG-like"/>
</dbReference>
<dbReference type="NCBIfam" id="TIGR03347">
    <property type="entry name" value="VI_chp_1"/>
    <property type="match status" value="1"/>
</dbReference>
<dbReference type="RefSeq" id="WP_044831579.1">
    <property type="nucleotide sequence ID" value="NZ_CP059735.1"/>
</dbReference>
<protein>
    <submittedName>
        <fullName evidence="1">Type VI secretion system baseplate subunit TssG</fullName>
    </submittedName>
</protein>
<organism evidence="1 2">
    <name type="scientific">Thalassomonas actiniarum</name>
    <dbReference type="NCBI Taxonomy" id="485447"/>
    <lineage>
        <taxon>Bacteria</taxon>
        <taxon>Pseudomonadati</taxon>
        <taxon>Pseudomonadota</taxon>
        <taxon>Gammaproteobacteria</taxon>
        <taxon>Alteromonadales</taxon>
        <taxon>Colwelliaceae</taxon>
        <taxon>Thalassomonas</taxon>
    </lineage>
</organism>
<proteinExistence type="predicted"/>
<reference evidence="1 2" key="1">
    <citation type="journal article" date="2015" name="Genome Announc.">
        <title>Draft Genome Sequences of Marine Isolates of Thalassomonas viridans and Thalassomonas actiniarum.</title>
        <authorList>
            <person name="Olonade I."/>
            <person name="van Zyl L.J."/>
            <person name="Trindade M."/>
        </authorList>
    </citation>
    <scope>NUCLEOTIDE SEQUENCE [LARGE SCALE GENOMIC DNA]</scope>
    <source>
        <strain evidence="1 2">A5K-106</strain>
    </source>
</reference>
<dbReference type="PANTHER" id="PTHR35564:SF4">
    <property type="entry name" value="CYTOPLASMIC PROTEIN"/>
    <property type="match status" value="1"/>
</dbReference>
<dbReference type="PANTHER" id="PTHR35564">
    <property type="match status" value="1"/>
</dbReference>
<gene>
    <name evidence="1" type="primary">tssG</name>
    <name evidence="1" type="ORF">SG35_011420</name>
</gene>
<reference evidence="1 2" key="2">
    <citation type="journal article" date="2022" name="Mar. Drugs">
        <title>Bioassay-Guided Fractionation Leads to the Detection of Cholic Acid Generated by the Rare Thalassomonas sp.</title>
        <authorList>
            <person name="Pheiffer F."/>
            <person name="Schneider Y.K."/>
            <person name="Hansen E.H."/>
            <person name="Andersen J.H."/>
            <person name="Isaksson J."/>
            <person name="Busche T."/>
            <person name="R C."/>
            <person name="Kalinowski J."/>
            <person name="Zyl L.V."/>
            <person name="Trindade M."/>
        </authorList>
    </citation>
    <scope>NUCLEOTIDE SEQUENCE [LARGE SCALE GENOMIC DNA]</scope>
    <source>
        <strain evidence="1 2">A5K-106</strain>
    </source>
</reference>
<dbReference type="Proteomes" id="UP000032568">
    <property type="component" value="Chromosome"/>
</dbReference>
<accession>A0AAE9YUR4</accession>
<dbReference type="EMBL" id="CP059735">
    <property type="protein sequence ID" value="WDE01188.1"/>
    <property type="molecule type" value="Genomic_DNA"/>
</dbReference>
<name>A0AAE9YUR4_9GAMM</name>
<evidence type="ECO:0000313" key="1">
    <source>
        <dbReference type="EMBL" id="WDE01188.1"/>
    </source>
</evidence>
<keyword evidence="2" id="KW-1185">Reference proteome</keyword>
<dbReference type="AlphaFoldDB" id="A0AAE9YUR4"/>
<dbReference type="KEGG" id="tact:SG35_011420"/>